<reference evidence="1" key="2">
    <citation type="journal article" date="2022" name="New Phytol.">
        <title>Evolutionary transition to the ectomycorrhizal habit in the genomes of a hyperdiverse lineage of mushroom-forming fungi.</title>
        <authorList>
            <person name="Looney B."/>
            <person name="Miyauchi S."/>
            <person name="Morin E."/>
            <person name="Drula E."/>
            <person name="Courty P.E."/>
            <person name="Kohler A."/>
            <person name="Kuo A."/>
            <person name="LaButti K."/>
            <person name="Pangilinan J."/>
            <person name="Lipzen A."/>
            <person name="Riley R."/>
            <person name="Andreopoulos W."/>
            <person name="He G."/>
            <person name="Johnson J."/>
            <person name="Nolan M."/>
            <person name="Tritt A."/>
            <person name="Barry K.W."/>
            <person name="Grigoriev I.V."/>
            <person name="Nagy L.G."/>
            <person name="Hibbett D."/>
            <person name="Henrissat B."/>
            <person name="Matheny P.B."/>
            <person name="Labbe J."/>
            <person name="Martin F.M."/>
        </authorList>
    </citation>
    <scope>NUCLEOTIDE SEQUENCE</scope>
    <source>
        <strain evidence="1">HHB10654</strain>
    </source>
</reference>
<proteinExistence type="predicted"/>
<protein>
    <submittedName>
        <fullName evidence="1">Uncharacterized protein</fullName>
    </submittedName>
</protein>
<sequence>MSHCSALTLLHLQRNPTLTRATVLGSIEHQTLEATQCQFSLLNRNISSHTECSLSTCMSFYSKNRTVLEACRSRVPKRRSDCDPNLTVDLVPPLRPLRSTQEDTASVLLNAGSSANSRSQTHPLISVWCALGFRPSMPPCPYRPCYPHRQFETDGALLQHALAAKRTHPCCIACERVFVDEEAAAQHREAKHTLPCHDCGLKFRSEAALDQHERTSHARPYCSRCKKCFSEEADLELHNIVQHPVIRCGVCGIIEEDDLESHYRASSNHPRCTQCQVGFLTTSHFNEHCSAVHPAVRLRCPICLESFASLQALEAHNAQRAIHPTCGFCGGLFKDAAALTEHEAHVHFLERIRASTSQVSEAMDASALTLRPIRSTERVAPDAAPQHPLRSLAVGAERRRANSEASPTSLSDTCTGSIISLSTPMVSSFDMGTMTSLPESESGSEPRGASSDVGSPSAFCFSFHPTWEPQAIHSPSAKRHGPLMLSSPAVRKSSASPAQDDVRANKFDWPLTPSPLRTKGPLADAPSFPFSSGYPLASHRPAEPVGPASSACTPPKMRGGSAADSPVAATSKFYCRICRADPCRNITATVCGHVFCYGCIVEELKRSASCPVCKSAVLLFTLLRLDLNDTY</sequence>
<dbReference type="Proteomes" id="UP000814140">
    <property type="component" value="Unassembled WGS sequence"/>
</dbReference>
<reference evidence="1" key="1">
    <citation type="submission" date="2021-03" db="EMBL/GenBank/DDBJ databases">
        <authorList>
            <consortium name="DOE Joint Genome Institute"/>
            <person name="Ahrendt S."/>
            <person name="Looney B.P."/>
            <person name="Miyauchi S."/>
            <person name="Morin E."/>
            <person name="Drula E."/>
            <person name="Courty P.E."/>
            <person name="Chicoki N."/>
            <person name="Fauchery L."/>
            <person name="Kohler A."/>
            <person name="Kuo A."/>
            <person name="Labutti K."/>
            <person name="Pangilinan J."/>
            <person name="Lipzen A."/>
            <person name="Riley R."/>
            <person name="Andreopoulos W."/>
            <person name="He G."/>
            <person name="Johnson J."/>
            <person name="Barry K.W."/>
            <person name="Grigoriev I.V."/>
            <person name="Nagy L."/>
            <person name="Hibbett D."/>
            <person name="Henrissat B."/>
            <person name="Matheny P.B."/>
            <person name="Labbe J."/>
            <person name="Martin F."/>
        </authorList>
    </citation>
    <scope>NUCLEOTIDE SEQUENCE</scope>
    <source>
        <strain evidence="1">HHB10654</strain>
    </source>
</reference>
<gene>
    <name evidence="1" type="ORF">BV25DRAFT_1989632</name>
</gene>
<dbReference type="EMBL" id="MU277197">
    <property type="protein sequence ID" value="KAI0064891.1"/>
    <property type="molecule type" value="Genomic_DNA"/>
</dbReference>
<evidence type="ECO:0000313" key="2">
    <source>
        <dbReference type="Proteomes" id="UP000814140"/>
    </source>
</evidence>
<organism evidence="1 2">
    <name type="scientific">Artomyces pyxidatus</name>
    <dbReference type="NCBI Taxonomy" id="48021"/>
    <lineage>
        <taxon>Eukaryota</taxon>
        <taxon>Fungi</taxon>
        <taxon>Dikarya</taxon>
        <taxon>Basidiomycota</taxon>
        <taxon>Agaricomycotina</taxon>
        <taxon>Agaricomycetes</taxon>
        <taxon>Russulales</taxon>
        <taxon>Auriscalpiaceae</taxon>
        <taxon>Artomyces</taxon>
    </lineage>
</organism>
<name>A0ACB8T9M1_9AGAM</name>
<accession>A0ACB8T9M1</accession>
<evidence type="ECO:0000313" key="1">
    <source>
        <dbReference type="EMBL" id="KAI0064891.1"/>
    </source>
</evidence>
<keyword evidence="2" id="KW-1185">Reference proteome</keyword>
<comment type="caution">
    <text evidence="1">The sequence shown here is derived from an EMBL/GenBank/DDBJ whole genome shotgun (WGS) entry which is preliminary data.</text>
</comment>